<organism evidence="2 3">
    <name type="scientific">Endocarpon pusillum</name>
    <dbReference type="NCBI Taxonomy" id="364733"/>
    <lineage>
        <taxon>Eukaryota</taxon>
        <taxon>Fungi</taxon>
        <taxon>Dikarya</taxon>
        <taxon>Ascomycota</taxon>
        <taxon>Pezizomycotina</taxon>
        <taxon>Eurotiomycetes</taxon>
        <taxon>Chaetothyriomycetidae</taxon>
        <taxon>Verrucariales</taxon>
        <taxon>Verrucariaceae</taxon>
        <taxon>Endocarpon</taxon>
    </lineage>
</organism>
<proteinExistence type="inferred from homology"/>
<name>A0A8H7DZH4_9EURO</name>
<protein>
    <recommendedName>
        <fullName evidence="4">Peptidase M43 pregnancy-associated plasma-A domain-containing protein</fullName>
    </recommendedName>
</protein>
<dbReference type="PANTHER" id="PTHR47466:SF1">
    <property type="entry name" value="METALLOPROTEASE MEP1 (AFU_ORTHOLOGUE AFUA_1G07730)-RELATED"/>
    <property type="match status" value="1"/>
</dbReference>
<evidence type="ECO:0000313" key="2">
    <source>
        <dbReference type="EMBL" id="KAF7502498.1"/>
    </source>
</evidence>
<comment type="caution">
    <text evidence="2">The sequence shown here is derived from an EMBL/GenBank/DDBJ whole genome shotgun (WGS) entry which is preliminary data.</text>
</comment>
<dbReference type="OrthoDB" id="291007at2759"/>
<sequence>MPFQKPVDLPYCGLASGVQKLEKRKKNSWLSKIPGGSIIEATANELKGAAKSKSKRELPQSVNIPFLEKPPRYVPRPLCIPKKIQVPIHFTVFTTNVTTSRVVTPEILEQQLALTNEAFAPLAISFFFATMKYHVGPIRPMPRESKFKQQNRYSGNDEVNIWIVESIDTPTCAKRTDGYCTPASWLRQRNHPADGCVIGIDSLPGVAWRFEGGTGSNLTHEIGHWFNLWHIFPTKKERSARVQAMALLTPSNFRMACPKCSTDSNVNVAPWGRAEAQHGTFAQRTRPSTWLTT</sequence>
<accession>A0A8H7DZH4</accession>
<dbReference type="PANTHER" id="PTHR47466">
    <property type="match status" value="1"/>
</dbReference>
<evidence type="ECO:0000313" key="3">
    <source>
        <dbReference type="Proteomes" id="UP000606974"/>
    </source>
</evidence>
<evidence type="ECO:0000256" key="1">
    <source>
        <dbReference type="ARBA" id="ARBA00008721"/>
    </source>
</evidence>
<dbReference type="Proteomes" id="UP000606974">
    <property type="component" value="Unassembled WGS sequence"/>
</dbReference>
<dbReference type="GO" id="GO:0008237">
    <property type="term" value="F:metallopeptidase activity"/>
    <property type="evidence" value="ECO:0007669"/>
    <property type="project" value="InterPro"/>
</dbReference>
<reference evidence="2" key="1">
    <citation type="submission" date="2020-02" db="EMBL/GenBank/DDBJ databases">
        <authorList>
            <person name="Palmer J.M."/>
        </authorList>
    </citation>
    <scope>NUCLEOTIDE SEQUENCE</scope>
    <source>
        <strain evidence="2">EPUS1.4</strain>
        <tissue evidence="2">Thallus</tissue>
    </source>
</reference>
<dbReference type="EMBL" id="JAACFV010000245">
    <property type="protein sequence ID" value="KAF7502498.1"/>
    <property type="molecule type" value="Genomic_DNA"/>
</dbReference>
<comment type="similarity">
    <text evidence="1">Belongs to the peptidase M43B family.</text>
</comment>
<dbReference type="Gene3D" id="3.40.390.10">
    <property type="entry name" value="Collagenase (Catalytic Domain)"/>
    <property type="match status" value="1"/>
</dbReference>
<keyword evidence="3" id="KW-1185">Reference proteome</keyword>
<dbReference type="InterPro" id="IPR024079">
    <property type="entry name" value="MetalloPept_cat_dom_sf"/>
</dbReference>
<evidence type="ECO:0008006" key="4">
    <source>
        <dbReference type="Google" id="ProtNLM"/>
    </source>
</evidence>
<gene>
    <name evidence="2" type="ORF">GJ744_005655</name>
</gene>
<dbReference type="SUPFAM" id="SSF55486">
    <property type="entry name" value="Metalloproteases ('zincins'), catalytic domain"/>
    <property type="match status" value="1"/>
</dbReference>
<dbReference type="AlphaFoldDB" id="A0A8H7DZH4"/>